<evidence type="ECO:0008006" key="3">
    <source>
        <dbReference type="Google" id="ProtNLM"/>
    </source>
</evidence>
<dbReference type="EMBL" id="BSPQ01000005">
    <property type="protein sequence ID" value="GLS90923.1"/>
    <property type="molecule type" value="Genomic_DNA"/>
</dbReference>
<gene>
    <name evidence="1" type="ORF">GCM10007916_19900</name>
</gene>
<sequence length="114" mass="12703">MLLNSEAYHACIGYFADNLALFEGVNDAAAGDLIADIVSDQVAGMLLTFFQQQRHLSHKTRLQVMAEGDKLVEDIEQILGRFWEKPATAAQAEFINEYFLLLKNSLDSQASIHS</sequence>
<keyword evidence="2" id="KW-1185">Reference proteome</keyword>
<reference evidence="2" key="1">
    <citation type="journal article" date="2019" name="Int. J. Syst. Evol. Microbiol.">
        <title>The Global Catalogue of Microorganisms (GCM) 10K type strain sequencing project: providing services to taxonomists for standard genome sequencing and annotation.</title>
        <authorList>
            <consortium name="The Broad Institute Genomics Platform"/>
            <consortium name="The Broad Institute Genome Sequencing Center for Infectious Disease"/>
            <person name="Wu L."/>
            <person name="Ma J."/>
        </authorList>
    </citation>
    <scope>NUCLEOTIDE SEQUENCE [LARGE SCALE GENOMIC DNA]</scope>
    <source>
        <strain evidence="2">NBRC 103166</strain>
    </source>
</reference>
<comment type="caution">
    <text evidence="1">The sequence shown here is derived from an EMBL/GenBank/DDBJ whole genome shotgun (WGS) entry which is preliminary data.</text>
</comment>
<name>A0ABQ6E128_9GAMM</name>
<accession>A0ABQ6E128</accession>
<dbReference type="Pfam" id="PF12290">
    <property type="entry name" value="DUF3802"/>
    <property type="match status" value="1"/>
</dbReference>
<dbReference type="InterPro" id="IPR020979">
    <property type="entry name" value="Uncharacterised_A0KLC6"/>
</dbReference>
<protein>
    <recommendedName>
        <fullName evidence="3">DUF3802 family protein</fullName>
    </recommendedName>
</protein>
<evidence type="ECO:0000313" key="2">
    <source>
        <dbReference type="Proteomes" id="UP001157353"/>
    </source>
</evidence>
<organism evidence="1 2">
    <name type="scientific">Psychromonas marina</name>
    <dbReference type="NCBI Taxonomy" id="88364"/>
    <lineage>
        <taxon>Bacteria</taxon>
        <taxon>Pseudomonadati</taxon>
        <taxon>Pseudomonadota</taxon>
        <taxon>Gammaproteobacteria</taxon>
        <taxon>Alteromonadales</taxon>
        <taxon>Psychromonadaceae</taxon>
        <taxon>Psychromonas</taxon>
    </lineage>
</organism>
<proteinExistence type="predicted"/>
<evidence type="ECO:0000313" key="1">
    <source>
        <dbReference type="EMBL" id="GLS90923.1"/>
    </source>
</evidence>
<dbReference type="Proteomes" id="UP001157353">
    <property type="component" value="Unassembled WGS sequence"/>
</dbReference>
<dbReference type="RefSeq" id="WP_284204036.1">
    <property type="nucleotide sequence ID" value="NZ_BSPQ01000005.1"/>
</dbReference>